<dbReference type="Pfam" id="PF03024">
    <property type="entry name" value="Folate_rec"/>
    <property type="match status" value="1"/>
</dbReference>
<feature type="domain" description="Folate receptor-like" evidence="6">
    <location>
        <begin position="95"/>
        <end position="221"/>
    </location>
</feature>
<evidence type="ECO:0000256" key="5">
    <source>
        <dbReference type="SAM" id="SignalP"/>
    </source>
</evidence>
<accession>A0A1E7FJP8</accession>
<feature type="transmembrane region" description="Helical" evidence="4">
    <location>
        <begin position="255"/>
        <end position="278"/>
    </location>
</feature>
<dbReference type="GO" id="GO:0038023">
    <property type="term" value="F:signaling receptor activity"/>
    <property type="evidence" value="ECO:0007669"/>
    <property type="project" value="TreeGrafter"/>
</dbReference>
<reference evidence="7 8" key="1">
    <citation type="submission" date="2016-09" db="EMBL/GenBank/DDBJ databases">
        <title>Extensive genetic diversity and differential bi-allelic expression allows diatom success in the polar Southern Ocean.</title>
        <authorList>
            <consortium name="DOE Joint Genome Institute"/>
            <person name="Mock T."/>
            <person name="Otillar R.P."/>
            <person name="Strauss J."/>
            <person name="Dupont C."/>
            <person name="Frickenhaus S."/>
            <person name="Maumus F."/>
            <person name="Mcmullan M."/>
            <person name="Sanges R."/>
            <person name="Schmutz J."/>
            <person name="Toseland A."/>
            <person name="Valas R."/>
            <person name="Veluchamy A."/>
            <person name="Ward B.J."/>
            <person name="Allen A."/>
            <person name="Barry K."/>
            <person name="Falciatore A."/>
            <person name="Ferrante M."/>
            <person name="Fortunato A.E."/>
            <person name="Gloeckner G."/>
            <person name="Gruber A."/>
            <person name="Hipkin R."/>
            <person name="Janech M."/>
            <person name="Kroth P."/>
            <person name="Leese F."/>
            <person name="Lindquist E."/>
            <person name="Lyon B.R."/>
            <person name="Martin J."/>
            <person name="Mayer C."/>
            <person name="Parker M."/>
            <person name="Quesneville H."/>
            <person name="Raymond J."/>
            <person name="Uhlig C."/>
            <person name="Valentin K.U."/>
            <person name="Worden A.Z."/>
            <person name="Armbrust E.V."/>
            <person name="Bowler C."/>
            <person name="Green B."/>
            <person name="Moulton V."/>
            <person name="Van Oosterhout C."/>
            <person name="Grigoriev I."/>
        </authorList>
    </citation>
    <scope>NUCLEOTIDE SEQUENCE [LARGE SCALE GENOMIC DNA]</scope>
    <source>
        <strain evidence="7 8">CCMP1102</strain>
    </source>
</reference>
<keyword evidence="4" id="KW-0472">Membrane</keyword>
<evidence type="ECO:0000256" key="1">
    <source>
        <dbReference type="ARBA" id="ARBA00007932"/>
    </source>
</evidence>
<sequence length="296" mass="33607">MVSDNKLAVLAILLIQATTLLPFASAYEDTCQPFPEIYSDGTELCEVMWGGAFEVVDDENAGYTMWFFDHENNPNDAVTRTLFGGNTTTADVDTCHLDYLHKDIPSPEGDGMTECHPWKNKACCDKTNVPDVQTIKEAYGEGYEWDRCGPMSQACERFFVMEACLYECEPSAGLFRKYKDNQDEDVEGFNKWQIEKMPIKKSFCNAWYDACRTDYFCGKGDYFECQEYYAKNKKEEELSLQEQELIQADKNQMKFVIGISVASVVAVLGIVLVGVFVYKEKQGTPMFSPDKAHEIS</sequence>
<evidence type="ECO:0000256" key="4">
    <source>
        <dbReference type="SAM" id="Phobius"/>
    </source>
</evidence>
<proteinExistence type="inferred from homology"/>
<dbReference type="InterPro" id="IPR018143">
    <property type="entry name" value="Folate_rcpt-like"/>
</dbReference>
<feature type="signal peptide" evidence="5">
    <location>
        <begin position="1"/>
        <end position="26"/>
    </location>
</feature>
<comment type="similarity">
    <text evidence="1">Belongs to the folate receptor family.</text>
</comment>
<dbReference type="InParanoid" id="A0A1E7FJP8"/>
<dbReference type="PANTHER" id="PTHR10517:SF14">
    <property type="entry name" value="FOLATE RECEPTOR 1-RELATED"/>
    <property type="match status" value="1"/>
</dbReference>
<evidence type="ECO:0000256" key="2">
    <source>
        <dbReference type="ARBA" id="ARBA00022729"/>
    </source>
</evidence>
<protein>
    <recommendedName>
        <fullName evidence="6">Folate receptor-like domain-containing protein</fullName>
    </recommendedName>
</protein>
<gene>
    <name evidence="7" type="ORF">FRACYDRAFT_268251</name>
</gene>
<name>A0A1E7FJP8_9STRA</name>
<evidence type="ECO:0000313" key="8">
    <source>
        <dbReference type="Proteomes" id="UP000095751"/>
    </source>
</evidence>
<keyword evidence="4" id="KW-1133">Transmembrane helix</keyword>
<keyword evidence="8" id="KW-1185">Reference proteome</keyword>
<keyword evidence="2 5" id="KW-0732">Signal</keyword>
<evidence type="ECO:0000256" key="3">
    <source>
        <dbReference type="ARBA" id="ARBA00023157"/>
    </source>
</evidence>
<dbReference type="EMBL" id="KV784356">
    <property type="protein sequence ID" value="OEU18255.1"/>
    <property type="molecule type" value="Genomic_DNA"/>
</dbReference>
<evidence type="ECO:0000313" key="7">
    <source>
        <dbReference type="EMBL" id="OEU18255.1"/>
    </source>
</evidence>
<dbReference type="InterPro" id="IPR004269">
    <property type="entry name" value="Folate_rcpt"/>
</dbReference>
<dbReference type="OrthoDB" id="5982417at2759"/>
<dbReference type="AlphaFoldDB" id="A0A1E7FJP8"/>
<evidence type="ECO:0000259" key="6">
    <source>
        <dbReference type="Pfam" id="PF03024"/>
    </source>
</evidence>
<organism evidence="7 8">
    <name type="scientific">Fragilariopsis cylindrus CCMP1102</name>
    <dbReference type="NCBI Taxonomy" id="635003"/>
    <lineage>
        <taxon>Eukaryota</taxon>
        <taxon>Sar</taxon>
        <taxon>Stramenopiles</taxon>
        <taxon>Ochrophyta</taxon>
        <taxon>Bacillariophyta</taxon>
        <taxon>Bacillariophyceae</taxon>
        <taxon>Bacillariophycidae</taxon>
        <taxon>Bacillariales</taxon>
        <taxon>Bacillariaceae</taxon>
        <taxon>Fragilariopsis</taxon>
    </lineage>
</organism>
<dbReference type="KEGG" id="fcy:FRACYDRAFT_268251"/>
<dbReference type="PANTHER" id="PTHR10517">
    <property type="entry name" value="FOLATE RECEPTOR"/>
    <property type="match status" value="1"/>
</dbReference>
<keyword evidence="4" id="KW-0812">Transmembrane</keyword>
<feature type="chain" id="PRO_5009193206" description="Folate receptor-like domain-containing protein" evidence="5">
    <location>
        <begin position="27"/>
        <end position="296"/>
    </location>
</feature>
<dbReference type="GO" id="GO:0009897">
    <property type="term" value="C:external side of plasma membrane"/>
    <property type="evidence" value="ECO:0007669"/>
    <property type="project" value="TreeGrafter"/>
</dbReference>
<keyword evidence="3" id="KW-1015">Disulfide bond</keyword>
<dbReference type="Proteomes" id="UP000095751">
    <property type="component" value="Unassembled WGS sequence"/>
</dbReference>